<evidence type="ECO:0000256" key="2">
    <source>
        <dbReference type="ARBA" id="ARBA00008240"/>
    </source>
</evidence>
<gene>
    <name evidence="11" type="ORF">BTW15_20135</name>
</gene>
<dbReference type="RefSeq" id="WP_054090307.1">
    <property type="nucleotide sequence ID" value="NZ_JAIFYV010000102.1"/>
</dbReference>
<evidence type="ECO:0000256" key="6">
    <source>
        <dbReference type="ARBA" id="ARBA00022847"/>
    </source>
</evidence>
<evidence type="ECO:0000256" key="7">
    <source>
        <dbReference type="ARBA" id="ARBA00022989"/>
    </source>
</evidence>
<evidence type="ECO:0000313" key="12">
    <source>
        <dbReference type="Proteomes" id="UP000189855"/>
    </source>
</evidence>
<dbReference type="AlphaFoldDB" id="A0AB36KT16"/>
<feature type="transmembrane region" description="Helical" evidence="9">
    <location>
        <begin position="352"/>
        <end position="374"/>
    </location>
</feature>
<keyword evidence="8 9" id="KW-0472">Membrane</keyword>
<dbReference type="PANTHER" id="PTHR43528:SF5">
    <property type="entry name" value="PROLINE_BETAINE TRANSPORTER"/>
    <property type="match status" value="1"/>
</dbReference>
<feature type="transmembrane region" description="Helical" evidence="9">
    <location>
        <begin position="422"/>
        <end position="440"/>
    </location>
</feature>
<comment type="subcellular location">
    <subcellularLocation>
        <location evidence="1">Cell membrane</location>
        <topology evidence="1">Multi-pass membrane protein</topology>
    </subcellularLocation>
</comment>
<feature type="transmembrane region" description="Helical" evidence="9">
    <location>
        <begin position="260"/>
        <end position="282"/>
    </location>
</feature>
<proteinExistence type="inferred from homology"/>
<feature type="transmembrane region" description="Helical" evidence="9">
    <location>
        <begin position="32"/>
        <end position="52"/>
    </location>
</feature>
<protein>
    <recommendedName>
        <fullName evidence="10">Major facilitator superfamily (MFS) profile domain-containing protein</fullName>
    </recommendedName>
</protein>
<feature type="transmembrane region" description="Helical" evidence="9">
    <location>
        <begin position="107"/>
        <end position="128"/>
    </location>
</feature>
<keyword evidence="4" id="KW-1003">Cell membrane</keyword>
<accession>A0AB36KT16</accession>
<evidence type="ECO:0000256" key="9">
    <source>
        <dbReference type="SAM" id="Phobius"/>
    </source>
</evidence>
<feature type="transmembrane region" description="Helical" evidence="9">
    <location>
        <begin position="204"/>
        <end position="223"/>
    </location>
</feature>
<dbReference type="PROSITE" id="PS00217">
    <property type="entry name" value="SUGAR_TRANSPORT_2"/>
    <property type="match status" value="1"/>
</dbReference>
<feature type="domain" description="Major facilitator superfamily (MFS) profile" evidence="10">
    <location>
        <begin position="32"/>
        <end position="444"/>
    </location>
</feature>
<dbReference type="InterPro" id="IPR051084">
    <property type="entry name" value="H+-coupled_symporters"/>
</dbReference>
<dbReference type="Pfam" id="PF07690">
    <property type="entry name" value="MFS_1"/>
    <property type="match status" value="1"/>
</dbReference>
<evidence type="ECO:0000256" key="3">
    <source>
        <dbReference type="ARBA" id="ARBA00022448"/>
    </source>
</evidence>
<reference evidence="11 12" key="1">
    <citation type="journal article" date="2017" name="Mol. Ecol.">
        <title>Adaptation of the pathogen, Pseudomonas syringae, during experimental evolution on a native vs. alternative host plant.</title>
        <authorList>
            <person name="Meaden S."/>
            <person name="Koskella B."/>
        </authorList>
    </citation>
    <scope>NUCLEOTIDE SEQUENCE [LARGE SCALE GENOMIC DNA]</scope>
    <source>
        <strain evidence="11 12">PT23</strain>
    </source>
</reference>
<feature type="transmembrane region" description="Helical" evidence="9">
    <location>
        <begin position="386"/>
        <end position="410"/>
    </location>
</feature>
<dbReference type="SUPFAM" id="SSF103473">
    <property type="entry name" value="MFS general substrate transporter"/>
    <property type="match status" value="1"/>
</dbReference>
<dbReference type="GO" id="GO:0005886">
    <property type="term" value="C:plasma membrane"/>
    <property type="evidence" value="ECO:0007669"/>
    <property type="project" value="UniProtKB-SubCell"/>
</dbReference>
<feature type="transmembrane region" description="Helical" evidence="9">
    <location>
        <begin position="134"/>
        <end position="159"/>
    </location>
</feature>
<evidence type="ECO:0000256" key="1">
    <source>
        <dbReference type="ARBA" id="ARBA00004651"/>
    </source>
</evidence>
<evidence type="ECO:0000259" key="10">
    <source>
        <dbReference type="PROSITE" id="PS50850"/>
    </source>
</evidence>
<dbReference type="Proteomes" id="UP000189855">
    <property type="component" value="Unassembled WGS sequence"/>
</dbReference>
<keyword evidence="6" id="KW-0769">Symport</keyword>
<organism evidence="11 12">
    <name type="scientific">Pseudomonas syringae pv. tomato</name>
    <dbReference type="NCBI Taxonomy" id="323"/>
    <lineage>
        <taxon>Bacteria</taxon>
        <taxon>Pseudomonadati</taxon>
        <taxon>Pseudomonadota</taxon>
        <taxon>Gammaproteobacteria</taxon>
        <taxon>Pseudomonadales</taxon>
        <taxon>Pseudomonadaceae</taxon>
        <taxon>Pseudomonas</taxon>
    </lineage>
</organism>
<dbReference type="InterPro" id="IPR011701">
    <property type="entry name" value="MFS"/>
</dbReference>
<dbReference type="GO" id="GO:0015293">
    <property type="term" value="F:symporter activity"/>
    <property type="evidence" value="ECO:0007669"/>
    <property type="project" value="UniProtKB-KW"/>
</dbReference>
<dbReference type="EMBL" id="MSDS01000025">
    <property type="protein sequence ID" value="OPE58242.1"/>
    <property type="molecule type" value="Genomic_DNA"/>
</dbReference>
<comment type="caution">
    <text evidence="11">The sequence shown here is derived from an EMBL/GenBank/DDBJ whole genome shotgun (WGS) entry which is preliminary data.</text>
</comment>
<keyword evidence="3" id="KW-0813">Transport</keyword>
<feature type="transmembrane region" description="Helical" evidence="9">
    <location>
        <begin position="171"/>
        <end position="192"/>
    </location>
</feature>
<sequence>MNKQVDYASQGVTQQASSLHEAAPVSPELKRVVYAAVAGSIIEWFEFSVYGYLAAVMGKVFFSSSSPTVQVIASLAAFAIAFLARPFGGIICGALGDRFGRKHVLNMTLLVMAIATFGIGLIPSYATIGIAAPILLVIMRLLQGLSAGGEVSAAAIFVAEHCSDRRRTLMTGWVEVGAMAGFLMGAVTAFLLHQVFSDDEVVEWAWRIPFYLAAPLALIGLYIRRRLEESPLFVEAQAKGEVERLSIAAQIARLAQYKGAMLQAAGMVIATNVTLFTVLSYLPTYLNKTLHLTAEKALAMNLAPMTVLVVLIPFLANFADRIGRKAMMLVGCVAVFVLAIPCFKALGSGEMVLQVGALIVLNICLSLLTACIFAQIPSLFPTKVRFMGMAISYNVTIALFAGTAPMINAWMTDLTGNPIMPAYYMMFAAVIGVIALLTAVDRTGQPMAQD</sequence>
<dbReference type="PROSITE" id="PS00216">
    <property type="entry name" value="SUGAR_TRANSPORT_1"/>
    <property type="match status" value="1"/>
</dbReference>
<dbReference type="InterPro" id="IPR036259">
    <property type="entry name" value="MFS_trans_sf"/>
</dbReference>
<evidence type="ECO:0000256" key="4">
    <source>
        <dbReference type="ARBA" id="ARBA00022475"/>
    </source>
</evidence>
<dbReference type="InterPro" id="IPR005829">
    <property type="entry name" value="Sugar_transporter_CS"/>
</dbReference>
<dbReference type="FunFam" id="1.20.1250.20:FF:000001">
    <property type="entry name" value="Dicarboxylate MFS transporter"/>
    <property type="match status" value="1"/>
</dbReference>
<comment type="similarity">
    <text evidence="2">Belongs to the major facilitator superfamily. Metabolite:H+ Symporter (MHS) family (TC 2.A.1.6) family.</text>
</comment>
<feature type="transmembrane region" description="Helical" evidence="9">
    <location>
        <begin position="326"/>
        <end position="346"/>
    </location>
</feature>
<dbReference type="PROSITE" id="PS50850">
    <property type="entry name" value="MFS"/>
    <property type="match status" value="1"/>
</dbReference>
<feature type="transmembrane region" description="Helical" evidence="9">
    <location>
        <begin position="302"/>
        <end position="319"/>
    </location>
</feature>
<keyword evidence="5 9" id="KW-0812">Transmembrane</keyword>
<dbReference type="Gene3D" id="1.20.1250.20">
    <property type="entry name" value="MFS general substrate transporter like domains"/>
    <property type="match status" value="2"/>
</dbReference>
<evidence type="ECO:0000256" key="8">
    <source>
        <dbReference type="ARBA" id="ARBA00023136"/>
    </source>
</evidence>
<evidence type="ECO:0000313" key="11">
    <source>
        <dbReference type="EMBL" id="OPE58242.1"/>
    </source>
</evidence>
<dbReference type="InterPro" id="IPR020846">
    <property type="entry name" value="MFS_dom"/>
</dbReference>
<feature type="transmembrane region" description="Helical" evidence="9">
    <location>
        <begin position="72"/>
        <end position="95"/>
    </location>
</feature>
<name>A0AB36KT16_PSEUB</name>
<keyword evidence="7 9" id="KW-1133">Transmembrane helix</keyword>
<evidence type="ECO:0000256" key="5">
    <source>
        <dbReference type="ARBA" id="ARBA00022692"/>
    </source>
</evidence>
<dbReference type="PANTHER" id="PTHR43528">
    <property type="entry name" value="ALPHA-KETOGLUTARATE PERMEASE"/>
    <property type="match status" value="1"/>
</dbReference>